<keyword evidence="3" id="KW-1133">Transmembrane helix</keyword>
<keyword evidence="3" id="KW-0472">Membrane</keyword>
<dbReference type="InterPro" id="IPR012677">
    <property type="entry name" value="Nucleotide-bd_a/b_plait_sf"/>
</dbReference>
<gene>
    <name evidence="5" type="ORF">PFFCH_03015</name>
</gene>
<dbReference type="Proteomes" id="UP000030656">
    <property type="component" value="Unassembled WGS sequence"/>
</dbReference>
<evidence type="ECO:0000259" key="4">
    <source>
        <dbReference type="PROSITE" id="PS50102"/>
    </source>
</evidence>
<dbReference type="OrthoDB" id="193499at2759"/>
<evidence type="ECO:0000256" key="2">
    <source>
        <dbReference type="PROSITE-ProRule" id="PRU00176"/>
    </source>
</evidence>
<dbReference type="Gene3D" id="3.30.70.330">
    <property type="match status" value="1"/>
</dbReference>
<evidence type="ECO:0000313" key="6">
    <source>
        <dbReference type="Proteomes" id="UP000030656"/>
    </source>
</evidence>
<proteinExistence type="predicted"/>
<accession>A0A024VNR2</accession>
<keyword evidence="1 2" id="KW-0694">RNA-binding</keyword>
<dbReference type="SUPFAM" id="SSF54928">
    <property type="entry name" value="RNA-binding domain, RBD"/>
    <property type="match status" value="1"/>
</dbReference>
<sequence length="308" mass="36967">MSDNNATDILFVGGIDETIDEKSLYDIFSSFGDIRNIEVPLNMTTKKNRGFAFVEYVEVDDAKHALYNMNNFELNGKRIHVNYSKTKKADHYKPIWLDEMYNQEKMKELEEDEENLNDDSLKGDLYSYFLQESNYKIINCLKYLDGKNVKLLENNIYDDSYVPVKIKFMNVTVIYRIKKDNFKNIIYNFTKYEVLKHYGKQLFTRFISPINDIENKFRYLFLRDLSYYIDIPRDIKRDKDDFMVSMDSNVYNALNEKHNIYMNNYSSIIEKMITYMNVTYTEPVFIVCVVSYNIMQFIFYMYNKMSLY</sequence>
<dbReference type="PANTHER" id="PTHR48037:SF1">
    <property type="entry name" value="RRM DOMAIN-CONTAINING PROTEIN"/>
    <property type="match status" value="1"/>
</dbReference>
<feature type="domain" description="RRM" evidence="4">
    <location>
        <begin position="8"/>
        <end position="86"/>
    </location>
</feature>
<dbReference type="PROSITE" id="PS50102">
    <property type="entry name" value="RRM"/>
    <property type="match status" value="1"/>
</dbReference>
<evidence type="ECO:0000313" key="5">
    <source>
        <dbReference type="EMBL" id="ETW29541.1"/>
    </source>
</evidence>
<feature type="transmembrane region" description="Helical" evidence="3">
    <location>
        <begin position="284"/>
        <end position="302"/>
    </location>
</feature>
<reference evidence="5 6" key="2">
    <citation type="submission" date="2013-02" db="EMBL/GenBank/DDBJ databases">
        <title>The Genome Sequence of Plasmodium falciparum FCH/4.</title>
        <authorList>
            <consortium name="The Broad Institute Genome Sequencing Platform"/>
            <consortium name="The Broad Institute Genome Sequencing Center for Infectious Disease"/>
            <person name="Neafsey D."/>
            <person name="Cheeseman I."/>
            <person name="Volkman S."/>
            <person name="Adams J."/>
            <person name="Walker B."/>
            <person name="Young S.K."/>
            <person name="Zeng Q."/>
            <person name="Gargeya S."/>
            <person name="Fitzgerald M."/>
            <person name="Haas B."/>
            <person name="Abouelleil A."/>
            <person name="Alvarado L."/>
            <person name="Arachchi H.M."/>
            <person name="Berlin A.M."/>
            <person name="Chapman S.B."/>
            <person name="Dewar J."/>
            <person name="Goldberg J."/>
            <person name="Griggs A."/>
            <person name="Gujja S."/>
            <person name="Hansen M."/>
            <person name="Howarth C."/>
            <person name="Imamovic A."/>
            <person name="Larimer J."/>
            <person name="McCowan C."/>
            <person name="Murphy C."/>
            <person name="Neiman D."/>
            <person name="Pearson M."/>
            <person name="Priest M."/>
            <person name="Roberts A."/>
            <person name="Saif S."/>
            <person name="Shea T."/>
            <person name="Sisk P."/>
            <person name="Sykes S."/>
            <person name="Wortman J."/>
            <person name="Nusbaum C."/>
            <person name="Birren B."/>
        </authorList>
    </citation>
    <scope>NUCLEOTIDE SEQUENCE [LARGE SCALE GENOMIC DNA]</scope>
    <source>
        <strain evidence="5 6">FCH/4</strain>
    </source>
</reference>
<dbReference type="EMBL" id="KI927959">
    <property type="protein sequence ID" value="ETW29541.1"/>
    <property type="molecule type" value="Genomic_DNA"/>
</dbReference>
<name>A0A024VNR2_PLAFA</name>
<reference evidence="5 6" key="1">
    <citation type="submission" date="2013-02" db="EMBL/GenBank/DDBJ databases">
        <title>The Genome Annotation of Plasmodium falciparum FCH/4.</title>
        <authorList>
            <consortium name="The Broad Institute Genome Sequencing Platform"/>
            <consortium name="The Broad Institute Genome Sequencing Center for Infectious Disease"/>
            <person name="Neafsey D."/>
            <person name="Hoffman S."/>
            <person name="Volkman S."/>
            <person name="Rosenthal P."/>
            <person name="Walker B."/>
            <person name="Young S.K."/>
            <person name="Zeng Q."/>
            <person name="Gargeya S."/>
            <person name="Fitzgerald M."/>
            <person name="Haas B."/>
            <person name="Abouelleil A."/>
            <person name="Allen A.W."/>
            <person name="Alvarado L."/>
            <person name="Arachchi H.M."/>
            <person name="Berlin A.M."/>
            <person name="Chapman S.B."/>
            <person name="Gainer-Dewar J."/>
            <person name="Goldberg J."/>
            <person name="Griggs A."/>
            <person name="Gujja S."/>
            <person name="Hansen M."/>
            <person name="Howarth C."/>
            <person name="Imamovic A."/>
            <person name="Ireland A."/>
            <person name="Larimer J."/>
            <person name="McCowan C."/>
            <person name="Murphy C."/>
            <person name="Pearson M."/>
            <person name="Poon T.W."/>
            <person name="Priest M."/>
            <person name="Roberts A."/>
            <person name="Saif S."/>
            <person name="Shea T."/>
            <person name="Sisk P."/>
            <person name="Sykes S."/>
            <person name="Wortman J."/>
            <person name="Nusbaum C."/>
            <person name="Birren B."/>
        </authorList>
    </citation>
    <scope>NUCLEOTIDE SEQUENCE [LARGE SCALE GENOMIC DNA]</scope>
    <source>
        <strain evidence="5 6">FCH/4</strain>
    </source>
</reference>
<dbReference type="InterPro" id="IPR035979">
    <property type="entry name" value="RBD_domain_sf"/>
</dbReference>
<dbReference type="AlphaFoldDB" id="A0A024VNR2"/>
<dbReference type="FunFam" id="3.30.70.330:FF:000527">
    <property type="entry name" value="RNA-binding protein"/>
    <property type="match status" value="1"/>
</dbReference>
<dbReference type="CDD" id="cd12347">
    <property type="entry name" value="RRM_PPIE"/>
    <property type="match status" value="1"/>
</dbReference>
<dbReference type="SMART" id="SM00360">
    <property type="entry name" value="RRM"/>
    <property type="match status" value="1"/>
</dbReference>
<protein>
    <recommendedName>
        <fullName evidence="4">RRM domain-containing protein</fullName>
    </recommendedName>
</protein>
<dbReference type="InterPro" id="IPR000504">
    <property type="entry name" value="RRM_dom"/>
</dbReference>
<evidence type="ECO:0000256" key="3">
    <source>
        <dbReference type="SAM" id="Phobius"/>
    </source>
</evidence>
<dbReference type="PANTHER" id="PTHR48037">
    <property type="entry name" value="ATPASE E1"/>
    <property type="match status" value="1"/>
</dbReference>
<keyword evidence="3" id="KW-0812">Transmembrane</keyword>
<dbReference type="InterPro" id="IPR034168">
    <property type="entry name" value="PPIE_RRM"/>
</dbReference>
<evidence type="ECO:0000256" key="1">
    <source>
        <dbReference type="ARBA" id="ARBA00022884"/>
    </source>
</evidence>
<dbReference type="GO" id="GO:0003723">
    <property type="term" value="F:RNA binding"/>
    <property type="evidence" value="ECO:0007669"/>
    <property type="project" value="UniProtKB-UniRule"/>
</dbReference>
<organism evidence="5 6">
    <name type="scientific">Plasmodium falciparum FCH/4</name>
    <dbReference type="NCBI Taxonomy" id="1036724"/>
    <lineage>
        <taxon>Eukaryota</taxon>
        <taxon>Sar</taxon>
        <taxon>Alveolata</taxon>
        <taxon>Apicomplexa</taxon>
        <taxon>Aconoidasida</taxon>
        <taxon>Haemosporida</taxon>
        <taxon>Plasmodiidae</taxon>
        <taxon>Plasmodium</taxon>
        <taxon>Plasmodium (Laverania)</taxon>
    </lineage>
</organism>
<dbReference type="Pfam" id="PF00076">
    <property type="entry name" value="RRM_1"/>
    <property type="match status" value="1"/>
</dbReference>